<dbReference type="Proteomes" id="UP000694382">
    <property type="component" value="Chromosome 18"/>
</dbReference>
<keyword evidence="2" id="KW-1185">Reference proteome</keyword>
<dbReference type="Ensembl" id="ENSCPVT00000028451.1">
    <property type="protein sequence ID" value="ENSCPVP00000027312.1"/>
    <property type="gene ID" value="ENSCPVG00000017203.1"/>
</dbReference>
<reference evidence="1" key="1">
    <citation type="submission" date="2020-02" db="EMBL/GenBank/DDBJ databases">
        <authorList>
            <person name="Enbody D E."/>
            <person name="Pettersson E M."/>
        </authorList>
    </citation>
    <scope>NUCLEOTIDE SEQUENCE [LARGE SCALE GENOMIC DNA]</scope>
</reference>
<reference evidence="1" key="3">
    <citation type="submission" date="2025-09" db="UniProtKB">
        <authorList>
            <consortium name="Ensembl"/>
        </authorList>
    </citation>
    <scope>IDENTIFICATION</scope>
</reference>
<protein>
    <submittedName>
        <fullName evidence="1">Uncharacterized protein</fullName>
    </submittedName>
</protein>
<accession>A0A8U8BTV5</accession>
<evidence type="ECO:0000313" key="1">
    <source>
        <dbReference type="Ensembl" id="ENSCPVP00000027312.1"/>
    </source>
</evidence>
<reference evidence="1" key="2">
    <citation type="submission" date="2025-08" db="UniProtKB">
        <authorList>
            <consortium name="Ensembl"/>
        </authorList>
    </citation>
    <scope>IDENTIFICATION</scope>
</reference>
<evidence type="ECO:0000313" key="2">
    <source>
        <dbReference type="Proteomes" id="UP000694382"/>
    </source>
</evidence>
<sequence length="75" mass="8523">MEHQREKACSPLHPQVFGALSSLGLPGFSSSLADSQEFRKYTRCHISGGFALSFWLCFCFSFRLFHPKWPGRAAR</sequence>
<name>A0A8U8BTV5_GEOPR</name>
<proteinExistence type="predicted"/>
<organism evidence="1 2">
    <name type="scientific">Geospiza parvula</name>
    <name type="common">Small tree-finch</name>
    <name type="synonym">Camarhynchus parvulus</name>
    <dbReference type="NCBI Taxonomy" id="87175"/>
    <lineage>
        <taxon>Eukaryota</taxon>
        <taxon>Metazoa</taxon>
        <taxon>Chordata</taxon>
        <taxon>Craniata</taxon>
        <taxon>Vertebrata</taxon>
        <taxon>Euteleostomi</taxon>
        <taxon>Archelosauria</taxon>
        <taxon>Archosauria</taxon>
        <taxon>Dinosauria</taxon>
        <taxon>Saurischia</taxon>
        <taxon>Theropoda</taxon>
        <taxon>Coelurosauria</taxon>
        <taxon>Aves</taxon>
        <taxon>Neognathae</taxon>
        <taxon>Neoaves</taxon>
        <taxon>Telluraves</taxon>
        <taxon>Australaves</taxon>
        <taxon>Passeriformes</taxon>
        <taxon>Thraupidae</taxon>
        <taxon>Camarhynchus</taxon>
    </lineage>
</organism>
<dbReference type="AlphaFoldDB" id="A0A8U8BTV5"/>